<dbReference type="GO" id="GO:0005739">
    <property type="term" value="C:mitochondrion"/>
    <property type="evidence" value="ECO:0007669"/>
    <property type="project" value="TreeGrafter"/>
</dbReference>
<feature type="domain" description="Ubiquinol-cytochrome c chaperone" evidence="2">
    <location>
        <begin position="133"/>
        <end position="272"/>
    </location>
</feature>
<dbReference type="Proteomes" id="UP001140453">
    <property type="component" value="Unassembled WGS sequence"/>
</dbReference>
<dbReference type="EMBL" id="JAPEVB010000003">
    <property type="protein sequence ID" value="KAJ4391234.1"/>
    <property type="molecule type" value="Genomic_DNA"/>
</dbReference>
<reference evidence="3" key="1">
    <citation type="submission" date="2022-10" db="EMBL/GenBank/DDBJ databases">
        <title>Tapping the CABI collections for fungal endophytes: first genome assemblies for Collariella, Neodidymelliopsis, Ascochyta clinopodiicola, Didymella pomorum, Didymosphaeria variabile, Neocosmospora piperis and Neocucurbitaria cava.</title>
        <authorList>
            <person name="Hill R."/>
        </authorList>
    </citation>
    <scope>NUCLEOTIDE SEQUENCE</scope>
    <source>
        <strain evidence="3">IMI 355082</strain>
    </source>
</reference>
<dbReference type="OrthoDB" id="10253878at2759"/>
<proteinExistence type="inferred from homology"/>
<comment type="similarity">
    <text evidence="1">Belongs to the CBP3 family.</text>
</comment>
<name>A0A9W9CXI4_9PEZI</name>
<dbReference type="Pfam" id="PF03981">
    <property type="entry name" value="Ubiq_cyt_C_chap"/>
    <property type="match status" value="1"/>
</dbReference>
<sequence length="316" mass="35646">MATQLCRPCRDVARRQLRALIELNPPAARASVAEIATRSRRQFHQTVPRRGEKAKPASEPSTFARVLTSIASTILPQKAIQPYAIYGATEAIYKACSKPAKYTISEELRKKENVPMTEDGEEIGVGGGVWHDDFGLLPTFSTWSQVTMLHLYLIVVRLRCLEKPAWQAWQEQLVNHFFQHAEDMMEVEHGMSSRMIRSGHLNSLFMTWRGVILAYDEGLVKGDAVMAAAVWRNVFRSKEDVDMRHVAAIVSWMRRSIRHLDQMLDPALLYHGADVFKTLPTAELPFVDEPVSLDKLKAVSTGTVSVQSGRKASRFK</sequence>
<protein>
    <recommendedName>
        <fullName evidence="2">Ubiquinol-cytochrome c chaperone domain-containing protein</fullName>
    </recommendedName>
</protein>
<dbReference type="InterPro" id="IPR007129">
    <property type="entry name" value="Ubiqinol_cyt_c_chaperone_CPB3"/>
</dbReference>
<evidence type="ECO:0000259" key="2">
    <source>
        <dbReference type="Pfam" id="PF03981"/>
    </source>
</evidence>
<comment type="caution">
    <text evidence="3">The sequence shown here is derived from an EMBL/GenBank/DDBJ whole genome shotgun (WGS) entry which is preliminary data.</text>
</comment>
<gene>
    <name evidence="3" type="ORF">N0V93_004851</name>
</gene>
<evidence type="ECO:0000256" key="1">
    <source>
        <dbReference type="ARBA" id="ARBA00006407"/>
    </source>
</evidence>
<organism evidence="3 4">
    <name type="scientific">Gnomoniopsis smithogilvyi</name>
    <dbReference type="NCBI Taxonomy" id="1191159"/>
    <lineage>
        <taxon>Eukaryota</taxon>
        <taxon>Fungi</taxon>
        <taxon>Dikarya</taxon>
        <taxon>Ascomycota</taxon>
        <taxon>Pezizomycotina</taxon>
        <taxon>Sordariomycetes</taxon>
        <taxon>Sordariomycetidae</taxon>
        <taxon>Diaporthales</taxon>
        <taxon>Gnomoniaceae</taxon>
        <taxon>Gnomoniopsis</taxon>
    </lineage>
</organism>
<keyword evidence="4" id="KW-1185">Reference proteome</keyword>
<dbReference type="InterPro" id="IPR021150">
    <property type="entry name" value="Ubiq_cyt_c_chap"/>
</dbReference>
<evidence type="ECO:0000313" key="4">
    <source>
        <dbReference type="Proteomes" id="UP001140453"/>
    </source>
</evidence>
<evidence type="ECO:0000313" key="3">
    <source>
        <dbReference type="EMBL" id="KAJ4391234.1"/>
    </source>
</evidence>
<accession>A0A9W9CXI4</accession>
<dbReference type="PANTHER" id="PTHR12184">
    <property type="entry name" value="UBIQUINOL-CYTOCHROME C REDUCTASE COMPLEX ASSEMBLY FACTOR 1 FAMILY MEMBER"/>
    <property type="match status" value="1"/>
</dbReference>
<dbReference type="PANTHER" id="PTHR12184:SF1">
    <property type="entry name" value="UBIQUINOL-CYTOCHROME-C REDUCTASE COMPLEX ASSEMBLY FACTOR 1"/>
    <property type="match status" value="1"/>
</dbReference>
<dbReference type="GO" id="GO:0034551">
    <property type="term" value="P:mitochondrial respiratory chain complex III assembly"/>
    <property type="evidence" value="ECO:0007669"/>
    <property type="project" value="TreeGrafter"/>
</dbReference>
<dbReference type="AlphaFoldDB" id="A0A9W9CXI4"/>